<evidence type="ECO:0000313" key="3">
    <source>
        <dbReference type="Proteomes" id="UP000525078"/>
    </source>
</evidence>
<evidence type="ECO:0000313" key="2">
    <source>
        <dbReference type="EMBL" id="KAF4392198.1"/>
    </source>
</evidence>
<evidence type="ECO:0000256" key="1">
    <source>
        <dbReference type="SAM" id="MobiDB-lite"/>
    </source>
</evidence>
<name>A0A7J6HC51_CANSA</name>
<dbReference type="AlphaFoldDB" id="A0A7J6HC51"/>
<reference evidence="2 3" key="1">
    <citation type="journal article" date="2020" name="bioRxiv">
        <title>Sequence and annotation of 42 cannabis genomes reveals extensive copy number variation in cannabinoid synthesis and pathogen resistance genes.</title>
        <authorList>
            <person name="Mckernan K.J."/>
            <person name="Helbert Y."/>
            <person name="Kane L.T."/>
            <person name="Ebling H."/>
            <person name="Zhang L."/>
            <person name="Liu B."/>
            <person name="Eaton Z."/>
            <person name="Mclaughlin S."/>
            <person name="Kingan S."/>
            <person name="Baybayan P."/>
            <person name="Concepcion G."/>
            <person name="Jordan M."/>
            <person name="Riva A."/>
            <person name="Barbazuk W."/>
            <person name="Harkins T."/>
        </authorList>
    </citation>
    <scope>NUCLEOTIDE SEQUENCE [LARGE SCALE GENOMIC DNA]</scope>
    <source>
        <strain evidence="3">cv. Jamaican Lion 4</strain>
        <tissue evidence="2">Leaf</tissue>
    </source>
</reference>
<gene>
    <name evidence="2" type="ORF">F8388_012654</name>
</gene>
<comment type="caution">
    <text evidence="2">The sequence shown here is derived from an EMBL/GenBank/DDBJ whole genome shotgun (WGS) entry which is preliminary data.</text>
</comment>
<organism evidence="2 3">
    <name type="scientific">Cannabis sativa</name>
    <name type="common">Hemp</name>
    <name type="synonym">Marijuana</name>
    <dbReference type="NCBI Taxonomy" id="3483"/>
    <lineage>
        <taxon>Eukaryota</taxon>
        <taxon>Viridiplantae</taxon>
        <taxon>Streptophyta</taxon>
        <taxon>Embryophyta</taxon>
        <taxon>Tracheophyta</taxon>
        <taxon>Spermatophyta</taxon>
        <taxon>Magnoliopsida</taxon>
        <taxon>eudicotyledons</taxon>
        <taxon>Gunneridae</taxon>
        <taxon>Pentapetalae</taxon>
        <taxon>rosids</taxon>
        <taxon>fabids</taxon>
        <taxon>Rosales</taxon>
        <taxon>Cannabaceae</taxon>
        <taxon>Cannabis</taxon>
    </lineage>
</organism>
<protein>
    <recommendedName>
        <fullName evidence="4">DUF4283 domain-containing protein</fullName>
    </recommendedName>
</protein>
<sequence length="251" mass="27648">MLSFEKEEPSTERLNMPATMDTTDATMEDLLAKTTNLTVLDEDGWEINMAGGTEVASLCAMGRFCSNRPISRSLLRTILGRVWGIANRNWGVEIKHTIKEANLDRILTKNPWFLNNGLLIVERMTEMSINWDKVLTKFPLSGRILNLPTSSITQGNLNRLAGFAGDTIEVQKADLPKIVTKEGKGISTSPIQRPPPQRTPPIPPCFYEKKSYSCNSMADMGGQSIAVGSSSMARPESTSSKIMNPTTNPTI</sequence>
<dbReference type="Proteomes" id="UP000525078">
    <property type="component" value="Unassembled WGS sequence"/>
</dbReference>
<evidence type="ECO:0008006" key="4">
    <source>
        <dbReference type="Google" id="ProtNLM"/>
    </source>
</evidence>
<feature type="region of interest" description="Disordered" evidence="1">
    <location>
        <begin position="227"/>
        <end position="251"/>
    </location>
</feature>
<proteinExistence type="predicted"/>
<dbReference type="EMBL" id="JAATIP010000019">
    <property type="protein sequence ID" value="KAF4392198.1"/>
    <property type="molecule type" value="Genomic_DNA"/>
</dbReference>
<accession>A0A7J6HC51</accession>